<dbReference type="EMBL" id="VUNZ01000001">
    <property type="protein sequence ID" value="KAA2223003.1"/>
    <property type="molecule type" value="Genomic_DNA"/>
</dbReference>
<dbReference type="OrthoDB" id="1262823at2"/>
<dbReference type="RefSeq" id="WP_149831967.1">
    <property type="nucleotide sequence ID" value="NZ_VUNZ01000001.1"/>
</dbReference>
<evidence type="ECO:0000313" key="2">
    <source>
        <dbReference type="Proteomes" id="UP000323082"/>
    </source>
</evidence>
<comment type="caution">
    <text evidence="1">The sequence shown here is derived from an EMBL/GenBank/DDBJ whole genome shotgun (WGS) entry which is preliminary data.</text>
</comment>
<sequence>MSKIINVRLELDKIDKTKIVVGEKGKYLNIIVAERKETDQYGNTHTVYIQQTKEERETREEKVYMGSGKEFEFENDVKNLVPGSDDDDLPF</sequence>
<evidence type="ECO:0000313" key="1">
    <source>
        <dbReference type="EMBL" id="KAA2223003.1"/>
    </source>
</evidence>
<dbReference type="AlphaFoldDB" id="A0A5B2U9A3"/>
<proteinExistence type="predicted"/>
<protein>
    <submittedName>
        <fullName evidence="1">Uncharacterized protein</fullName>
    </submittedName>
</protein>
<organism evidence="1 2">
    <name type="scientific">Chryseobacterium sediminis</name>
    <dbReference type="NCBI Taxonomy" id="1679494"/>
    <lineage>
        <taxon>Bacteria</taxon>
        <taxon>Pseudomonadati</taxon>
        <taxon>Bacteroidota</taxon>
        <taxon>Flavobacteriia</taxon>
        <taxon>Flavobacteriales</taxon>
        <taxon>Weeksellaceae</taxon>
        <taxon>Chryseobacterium group</taxon>
        <taxon>Chryseobacterium</taxon>
    </lineage>
</organism>
<reference evidence="1 2" key="1">
    <citation type="journal article" date="2015" name="Int. J. Syst. Evol. Microbiol.">
        <title>Chryseobacterium sediminis sp. nov., isolated from a river sediment.</title>
        <authorList>
            <person name="Kampfer P."/>
            <person name="Busse H.J."/>
            <person name="McInroy J.A."/>
            <person name="Glaeser S.P."/>
        </authorList>
    </citation>
    <scope>NUCLEOTIDE SEQUENCE [LARGE SCALE GENOMIC DNA]</scope>
    <source>
        <strain evidence="1 2">IMT-174</strain>
    </source>
</reference>
<accession>A0A5B2U9A3</accession>
<gene>
    <name evidence="1" type="ORF">FW780_02025</name>
</gene>
<name>A0A5B2U9A3_9FLAO</name>
<dbReference type="Proteomes" id="UP000323082">
    <property type="component" value="Unassembled WGS sequence"/>
</dbReference>